<proteinExistence type="predicted"/>
<protein>
    <submittedName>
        <fullName evidence="2">Uncharacterized protein</fullName>
    </submittedName>
</protein>
<name>Q1Z2W6_9GAMM</name>
<dbReference type="AlphaFoldDB" id="Q1Z2W6"/>
<evidence type="ECO:0000256" key="1">
    <source>
        <dbReference type="SAM" id="MobiDB-lite"/>
    </source>
</evidence>
<organism evidence="2 3">
    <name type="scientific">Photobacterium profundum 3TCK</name>
    <dbReference type="NCBI Taxonomy" id="314280"/>
    <lineage>
        <taxon>Bacteria</taxon>
        <taxon>Pseudomonadati</taxon>
        <taxon>Pseudomonadota</taxon>
        <taxon>Gammaproteobacteria</taxon>
        <taxon>Vibrionales</taxon>
        <taxon>Vibrionaceae</taxon>
        <taxon>Photobacterium</taxon>
    </lineage>
</organism>
<accession>Q1Z2W6</accession>
<sequence>MNDRIYSAPKVKKLVKDISEKTKQKHLKRQGEAPESE</sequence>
<feature type="region of interest" description="Disordered" evidence="1">
    <location>
        <begin position="16"/>
        <end position="37"/>
    </location>
</feature>
<dbReference type="HOGENOM" id="CLU_3347048_0_0_6"/>
<dbReference type="EMBL" id="AAPH01000016">
    <property type="protein sequence ID" value="EAS42801.1"/>
    <property type="molecule type" value="Genomic_DNA"/>
</dbReference>
<evidence type="ECO:0000313" key="3">
    <source>
        <dbReference type="Proteomes" id="UP000003789"/>
    </source>
</evidence>
<dbReference type="Proteomes" id="UP000003789">
    <property type="component" value="Unassembled WGS sequence"/>
</dbReference>
<gene>
    <name evidence="2" type="ORF">P3TCK_08111</name>
</gene>
<comment type="caution">
    <text evidence="2">The sequence shown here is derived from an EMBL/GenBank/DDBJ whole genome shotgun (WGS) entry which is preliminary data.</text>
</comment>
<reference evidence="2 3" key="1">
    <citation type="submission" date="2006-03" db="EMBL/GenBank/DDBJ databases">
        <authorList>
            <person name="Bartlett D.H."/>
            <person name="Valle G."/>
            <person name="Lauro F.M."/>
            <person name="Vezzi A."/>
            <person name="Simonato F."/>
            <person name="Eloe E."/>
            <person name="Vitulo N."/>
            <person name="Stratton T.K."/>
            <person name="D'angelo M."/>
            <person name="Ferriera S."/>
            <person name="Johnson J."/>
            <person name="Kravitz S."/>
            <person name="Beeson K."/>
            <person name="Sutton G."/>
            <person name="Rogers Y."/>
            <person name="Friedman R."/>
            <person name="Frazier M."/>
            <person name="Venter J.C."/>
        </authorList>
    </citation>
    <scope>NUCLEOTIDE SEQUENCE [LARGE SCALE GENOMIC DNA]</scope>
    <source>
        <strain evidence="2 3">3TCK</strain>
    </source>
</reference>
<evidence type="ECO:0000313" key="2">
    <source>
        <dbReference type="EMBL" id="EAS42801.1"/>
    </source>
</evidence>